<comment type="caution">
    <text evidence="5">The sequence shown here is derived from an EMBL/GenBank/DDBJ whole genome shotgun (WGS) entry which is preliminary data.</text>
</comment>
<evidence type="ECO:0000259" key="3">
    <source>
        <dbReference type="Pfam" id="PF25876"/>
    </source>
</evidence>
<dbReference type="Gene3D" id="1.10.287.470">
    <property type="entry name" value="Helix hairpin bin"/>
    <property type="match status" value="1"/>
</dbReference>
<reference evidence="5 6" key="1">
    <citation type="journal article" date="2014" name="Mol. Biol. Evol.">
        <title>Massive expansion of Ubiquitination-related gene families within the Chlamydiae.</title>
        <authorList>
            <person name="Domman D."/>
            <person name="Collingro A."/>
            <person name="Lagkouvardos I."/>
            <person name="Gehre L."/>
            <person name="Weinmaier T."/>
            <person name="Rattei T."/>
            <person name="Subtil A."/>
            <person name="Horn M."/>
        </authorList>
    </citation>
    <scope>NUCLEOTIDE SEQUENCE [LARGE SCALE GENOMIC DNA]</scope>
    <source>
        <strain evidence="5 6">OEW1</strain>
    </source>
</reference>
<organism evidence="5 6">
    <name type="scientific">Parachlamydia acanthamoebae</name>
    <dbReference type="NCBI Taxonomy" id="83552"/>
    <lineage>
        <taxon>Bacteria</taxon>
        <taxon>Pseudomonadati</taxon>
        <taxon>Chlamydiota</taxon>
        <taxon>Chlamydiia</taxon>
        <taxon>Parachlamydiales</taxon>
        <taxon>Parachlamydiaceae</taxon>
        <taxon>Parachlamydia</taxon>
    </lineage>
</organism>
<dbReference type="Pfam" id="PF25917">
    <property type="entry name" value="BSH_RND"/>
    <property type="match status" value="1"/>
</dbReference>
<dbReference type="PATRIC" id="fig|83552.4.peg.2462"/>
<dbReference type="EMBL" id="JSAM01000117">
    <property type="protein sequence ID" value="KIA76492.1"/>
    <property type="molecule type" value="Genomic_DNA"/>
</dbReference>
<comment type="similarity">
    <text evidence="1">Belongs to the membrane fusion protein (MFP) (TC 8.A.1) family.</text>
</comment>
<dbReference type="Gene3D" id="2.40.30.170">
    <property type="match status" value="1"/>
</dbReference>
<feature type="coiled-coil region" evidence="2">
    <location>
        <begin position="77"/>
        <end position="104"/>
    </location>
</feature>
<evidence type="ECO:0000313" key="5">
    <source>
        <dbReference type="EMBL" id="KIA76492.1"/>
    </source>
</evidence>
<proteinExistence type="inferred from homology"/>
<dbReference type="InterPro" id="IPR058625">
    <property type="entry name" value="MdtA-like_BSH"/>
</dbReference>
<dbReference type="InterPro" id="IPR058624">
    <property type="entry name" value="MdtA-like_HH"/>
</dbReference>
<dbReference type="AlphaFoldDB" id="A0A0C1E570"/>
<sequence length="284" mass="31945">MKRALIIFLICILLAAGIFAIYKYFSGKDRSNELILYGNVDIRQVDLGFRVSGLVEKLFFDEGDEVHAGTLVGVLDKKIYEDQVAQAEANVKSISANLANAEKLYKRRQELLPSGSVSQEDLDDAYSNWNVLTANLEQSQASLRVAQDNLFYTEMYAPTDGFILTRIREPGSVVKESDPVCTVSIKSPLWIRAYVSEGNLGKIYPNMPAEVYTDTPTMPVYHGHIGFISPVSEFTPKTVETTQLRTDLVYRLRVIVDDPDRYLRQGMPVTVRLKLGDDPHQEQS</sequence>
<evidence type="ECO:0000256" key="1">
    <source>
        <dbReference type="ARBA" id="ARBA00009477"/>
    </source>
</evidence>
<feature type="domain" description="Multidrug resistance protein MdtA-like alpha-helical hairpin" evidence="3">
    <location>
        <begin position="84"/>
        <end position="153"/>
    </location>
</feature>
<dbReference type="NCBIfam" id="TIGR01730">
    <property type="entry name" value="RND_mfp"/>
    <property type="match status" value="1"/>
</dbReference>
<feature type="domain" description="Multidrug resistance protein MdtA-like barrel-sandwich hybrid" evidence="4">
    <location>
        <begin position="43"/>
        <end position="179"/>
    </location>
</feature>
<dbReference type="Proteomes" id="UP000031307">
    <property type="component" value="Unassembled WGS sequence"/>
</dbReference>
<dbReference type="Gene3D" id="2.40.50.100">
    <property type="match status" value="1"/>
</dbReference>
<evidence type="ECO:0000313" key="6">
    <source>
        <dbReference type="Proteomes" id="UP000031307"/>
    </source>
</evidence>
<gene>
    <name evidence="5" type="ORF">DB43_AG00700</name>
</gene>
<keyword evidence="2" id="KW-0175">Coiled coil</keyword>
<evidence type="ECO:0000256" key="2">
    <source>
        <dbReference type="SAM" id="Coils"/>
    </source>
</evidence>
<accession>A0A0C1E570</accession>
<dbReference type="InterPro" id="IPR006143">
    <property type="entry name" value="RND_pump_MFP"/>
</dbReference>
<evidence type="ECO:0000259" key="4">
    <source>
        <dbReference type="Pfam" id="PF25917"/>
    </source>
</evidence>
<dbReference type="GO" id="GO:0015562">
    <property type="term" value="F:efflux transmembrane transporter activity"/>
    <property type="evidence" value="ECO:0007669"/>
    <property type="project" value="TreeGrafter"/>
</dbReference>
<dbReference type="RefSeq" id="WP_006341484.1">
    <property type="nucleotide sequence ID" value="NZ_JASBUT010000027.1"/>
</dbReference>
<dbReference type="GO" id="GO:1990281">
    <property type="term" value="C:efflux pump complex"/>
    <property type="evidence" value="ECO:0007669"/>
    <property type="project" value="TreeGrafter"/>
</dbReference>
<dbReference type="Pfam" id="PF25876">
    <property type="entry name" value="HH_MFP_RND"/>
    <property type="match status" value="1"/>
</dbReference>
<dbReference type="SUPFAM" id="SSF111369">
    <property type="entry name" value="HlyD-like secretion proteins"/>
    <property type="match status" value="1"/>
</dbReference>
<protein>
    <submittedName>
        <fullName evidence="5">UPF0194 membrane protein</fullName>
    </submittedName>
</protein>
<dbReference type="PANTHER" id="PTHR30469">
    <property type="entry name" value="MULTIDRUG RESISTANCE PROTEIN MDTA"/>
    <property type="match status" value="1"/>
</dbReference>
<dbReference type="OMA" id="VWIRAYI"/>
<name>A0A0C1E570_9BACT</name>